<evidence type="ECO:0000256" key="1">
    <source>
        <dbReference type="SAM" id="MobiDB-lite"/>
    </source>
</evidence>
<feature type="region of interest" description="Disordered" evidence="1">
    <location>
        <begin position="26"/>
        <end position="51"/>
    </location>
</feature>
<gene>
    <name evidence="2" type="ORF">g.1615</name>
</gene>
<organism evidence="2">
    <name type="scientific">Sipha flava</name>
    <name type="common">yellow sugarcane aphid</name>
    <dbReference type="NCBI Taxonomy" id="143950"/>
    <lineage>
        <taxon>Eukaryota</taxon>
        <taxon>Metazoa</taxon>
        <taxon>Ecdysozoa</taxon>
        <taxon>Arthropoda</taxon>
        <taxon>Hexapoda</taxon>
        <taxon>Insecta</taxon>
        <taxon>Pterygota</taxon>
        <taxon>Neoptera</taxon>
        <taxon>Paraneoptera</taxon>
        <taxon>Hemiptera</taxon>
        <taxon>Sternorrhyncha</taxon>
        <taxon>Aphidomorpha</taxon>
        <taxon>Aphidoidea</taxon>
        <taxon>Aphididae</taxon>
        <taxon>Sipha</taxon>
    </lineage>
</organism>
<feature type="compositionally biased region" description="Basic and acidic residues" evidence="1">
    <location>
        <begin position="34"/>
        <end position="43"/>
    </location>
</feature>
<name>A0A2S2QHT5_9HEMI</name>
<dbReference type="AlphaFoldDB" id="A0A2S2QHT5"/>
<dbReference type="EMBL" id="GGMS01008074">
    <property type="protein sequence ID" value="MBY77277.1"/>
    <property type="molecule type" value="Transcribed_RNA"/>
</dbReference>
<protein>
    <submittedName>
        <fullName evidence="2">Uncharacterized protein</fullName>
    </submittedName>
</protein>
<sequence>MYTRRVRLPCLCMRNNYLDRLSVEFSRKRKKEKKSNETRRREPNGQGDGDTNTIITLLISRVFGYDAWPSPCDAEPPGPKASSVYIEIYQQARSVVLRFLLHCERIINSTIMAYGLHICGVYR</sequence>
<accession>A0A2S2QHT5</accession>
<proteinExistence type="predicted"/>
<reference evidence="2" key="1">
    <citation type="submission" date="2018-04" db="EMBL/GenBank/DDBJ databases">
        <title>Transcriptome assembly of Sipha flava.</title>
        <authorList>
            <person name="Scully E.D."/>
            <person name="Geib S.M."/>
            <person name="Palmer N.A."/>
            <person name="Koch K."/>
            <person name="Bradshaw J."/>
            <person name="Heng-Moss T."/>
            <person name="Sarath G."/>
        </authorList>
    </citation>
    <scope>NUCLEOTIDE SEQUENCE</scope>
</reference>
<evidence type="ECO:0000313" key="2">
    <source>
        <dbReference type="EMBL" id="MBY77277.1"/>
    </source>
</evidence>